<organism evidence="2 3">
    <name type="scientific">Clohesyomyces aquaticus</name>
    <dbReference type="NCBI Taxonomy" id="1231657"/>
    <lineage>
        <taxon>Eukaryota</taxon>
        <taxon>Fungi</taxon>
        <taxon>Dikarya</taxon>
        <taxon>Ascomycota</taxon>
        <taxon>Pezizomycotina</taxon>
        <taxon>Dothideomycetes</taxon>
        <taxon>Pleosporomycetidae</taxon>
        <taxon>Pleosporales</taxon>
        <taxon>Lindgomycetaceae</taxon>
        <taxon>Clohesyomyces</taxon>
    </lineage>
</organism>
<dbReference type="AlphaFoldDB" id="A0A1Y1YLI1"/>
<comment type="caution">
    <text evidence="2">The sequence shown here is derived from an EMBL/GenBank/DDBJ whole genome shotgun (WGS) entry which is preliminary data.</text>
</comment>
<reference evidence="2 3" key="1">
    <citation type="submission" date="2016-07" db="EMBL/GenBank/DDBJ databases">
        <title>Pervasive Adenine N6-methylation of Active Genes in Fungi.</title>
        <authorList>
            <consortium name="DOE Joint Genome Institute"/>
            <person name="Mondo S.J."/>
            <person name="Dannebaum R.O."/>
            <person name="Kuo R.C."/>
            <person name="Labutti K."/>
            <person name="Haridas S."/>
            <person name="Kuo A."/>
            <person name="Salamov A."/>
            <person name="Ahrendt S.R."/>
            <person name="Lipzen A."/>
            <person name="Sullivan W."/>
            <person name="Andreopoulos W.B."/>
            <person name="Clum A."/>
            <person name="Lindquist E."/>
            <person name="Daum C."/>
            <person name="Ramamoorthy G.K."/>
            <person name="Gryganskyi A."/>
            <person name="Culley D."/>
            <person name="Magnuson J.K."/>
            <person name="James T.Y."/>
            <person name="O'Malley M.A."/>
            <person name="Stajich J.E."/>
            <person name="Spatafora J.W."/>
            <person name="Visel A."/>
            <person name="Grigoriev I.V."/>
        </authorList>
    </citation>
    <scope>NUCLEOTIDE SEQUENCE [LARGE SCALE GENOMIC DNA]</scope>
    <source>
        <strain evidence="2 3">CBS 115471</strain>
    </source>
</reference>
<feature type="compositionally biased region" description="Polar residues" evidence="1">
    <location>
        <begin position="196"/>
        <end position="219"/>
    </location>
</feature>
<keyword evidence="3" id="KW-1185">Reference proteome</keyword>
<dbReference type="Proteomes" id="UP000193144">
    <property type="component" value="Unassembled WGS sequence"/>
</dbReference>
<protein>
    <submittedName>
        <fullName evidence="2">Uncharacterized protein</fullName>
    </submittedName>
</protein>
<evidence type="ECO:0000313" key="3">
    <source>
        <dbReference type="Proteomes" id="UP000193144"/>
    </source>
</evidence>
<name>A0A1Y1YLI1_9PLEO</name>
<proteinExistence type="predicted"/>
<feature type="region of interest" description="Disordered" evidence="1">
    <location>
        <begin position="184"/>
        <end position="219"/>
    </location>
</feature>
<accession>A0A1Y1YLI1</accession>
<evidence type="ECO:0000256" key="1">
    <source>
        <dbReference type="SAM" id="MobiDB-lite"/>
    </source>
</evidence>
<dbReference type="EMBL" id="MCFA01000212">
    <property type="protein sequence ID" value="ORX98616.1"/>
    <property type="molecule type" value="Genomic_DNA"/>
</dbReference>
<gene>
    <name evidence="2" type="ORF">BCR34DRAFT_593158</name>
</gene>
<evidence type="ECO:0000313" key="2">
    <source>
        <dbReference type="EMBL" id="ORX98616.1"/>
    </source>
</evidence>
<sequence>MQTMVNPTGSTFTLAQTNFNPAPLLSFFLSVRAQFLTRSLSQPQTLVVQPQAPVRKGNVIVGYQAVAPTNIPPTPPSQDWIDGPSLPNVHACQIRLPVQFLPPMQMQMQVLREVDLHVQATYPGECSAWQGIGCPSPSAAVHSDPGAEVLGFGTNLSRMLGAGNELWSLLASNSVSQREMRLHKRAVQGPRPTGKKSPSNVTAHITHSNDSIHPAPSTD</sequence>